<reference evidence="1" key="1">
    <citation type="submission" date="2020-09" db="EMBL/GenBank/DDBJ databases">
        <title>Comparative genome analyses of four rice-infecting Rhizoctonia solani isolates reveal extensive enrichment of homogalacturonan modification genes.</title>
        <authorList>
            <person name="Lee D.-Y."/>
            <person name="Jeon J."/>
            <person name="Kim K.-T."/>
            <person name="Cheong K."/>
            <person name="Song H."/>
            <person name="Choi G."/>
            <person name="Ko J."/>
            <person name="Opiyo S.O."/>
            <person name="Zuo S."/>
            <person name="Madhav S."/>
            <person name="Lee Y.-H."/>
            <person name="Wang G.-L."/>
        </authorList>
    </citation>
    <scope>NUCLEOTIDE SEQUENCE</scope>
    <source>
        <strain evidence="1">AG1-IA YN-7</strain>
    </source>
</reference>
<evidence type="ECO:0000313" key="2">
    <source>
        <dbReference type="Proteomes" id="UP000650582"/>
    </source>
</evidence>
<proteinExistence type="predicted"/>
<evidence type="ECO:0000313" key="1">
    <source>
        <dbReference type="EMBL" id="KAF8668371.1"/>
    </source>
</evidence>
<protein>
    <submittedName>
        <fullName evidence="1">Uncharacterized protein</fullName>
    </submittedName>
</protein>
<dbReference type="AlphaFoldDB" id="A0A8H7H0I7"/>
<dbReference type="EMBL" id="JACYCC010000343">
    <property type="protein sequence ID" value="KAF8668371.1"/>
    <property type="molecule type" value="Genomic_DNA"/>
</dbReference>
<sequence length="163" mass="17446">MAAGRLVEGAAAPRRSLTAARRCEAEAYAFPAELQPCGRGVEFSLPLAGVRRRRTPSQRNFDPAGGEWSVVCRWLSDQRDCRSKLKSHCRLPVRGGGVRLSSGTSTLRAGSGVWCAAGRLVEGFATPSRSLTAARRCEAEAYAFPAELRPCGRGVECGVPLVV</sequence>
<organism evidence="1 2">
    <name type="scientific">Rhizoctonia solani</name>
    <dbReference type="NCBI Taxonomy" id="456999"/>
    <lineage>
        <taxon>Eukaryota</taxon>
        <taxon>Fungi</taxon>
        <taxon>Dikarya</taxon>
        <taxon>Basidiomycota</taxon>
        <taxon>Agaricomycotina</taxon>
        <taxon>Agaricomycetes</taxon>
        <taxon>Cantharellales</taxon>
        <taxon>Ceratobasidiaceae</taxon>
        <taxon>Rhizoctonia</taxon>
    </lineage>
</organism>
<gene>
    <name evidence="1" type="ORF">RHS04_09004</name>
</gene>
<accession>A0A8H7H0I7</accession>
<dbReference type="Proteomes" id="UP000650582">
    <property type="component" value="Unassembled WGS sequence"/>
</dbReference>
<comment type="caution">
    <text evidence="1">The sequence shown here is derived from an EMBL/GenBank/DDBJ whole genome shotgun (WGS) entry which is preliminary data.</text>
</comment>
<name>A0A8H7H0I7_9AGAM</name>